<proteinExistence type="predicted"/>
<evidence type="ECO:0000313" key="3">
    <source>
        <dbReference type="EMBL" id="KAE9354874.1"/>
    </source>
</evidence>
<evidence type="ECO:0000313" key="6">
    <source>
        <dbReference type="Proteomes" id="UP000435112"/>
    </source>
</evidence>
<gene>
    <name evidence="2" type="ORF">PR001_g2908</name>
    <name evidence="1" type="ORF">PR002_g2914</name>
    <name evidence="3" type="ORF">PR003_g3145</name>
</gene>
<dbReference type="EMBL" id="QXFU01000103">
    <property type="protein sequence ID" value="KAE9044222.1"/>
    <property type="molecule type" value="Genomic_DNA"/>
</dbReference>
<keyword evidence="5" id="KW-1185">Reference proteome</keyword>
<protein>
    <submittedName>
        <fullName evidence="1">Uncharacterized protein</fullName>
    </submittedName>
</protein>
<evidence type="ECO:0000313" key="5">
    <source>
        <dbReference type="Proteomes" id="UP000434957"/>
    </source>
</evidence>
<dbReference type="AlphaFoldDB" id="A0A6A3NLR4"/>
<evidence type="ECO:0000313" key="4">
    <source>
        <dbReference type="Proteomes" id="UP000429607"/>
    </source>
</evidence>
<dbReference type="EMBL" id="QXFT01000106">
    <property type="protein sequence ID" value="KAE9354874.1"/>
    <property type="molecule type" value="Genomic_DNA"/>
</dbReference>
<organism evidence="1 6">
    <name type="scientific">Phytophthora rubi</name>
    <dbReference type="NCBI Taxonomy" id="129364"/>
    <lineage>
        <taxon>Eukaryota</taxon>
        <taxon>Sar</taxon>
        <taxon>Stramenopiles</taxon>
        <taxon>Oomycota</taxon>
        <taxon>Peronosporomycetes</taxon>
        <taxon>Peronosporales</taxon>
        <taxon>Peronosporaceae</taxon>
        <taxon>Phytophthora</taxon>
    </lineage>
</organism>
<reference evidence="4 6" key="1">
    <citation type="submission" date="2018-09" db="EMBL/GenBank/DDBJ databases">
        <title>Genomic investigation of the strawberry pathogen Phytophthora fragariae indicates pathogenicity is determined by transcriptional variation in three key races.</title>
        <authorList>
            <person name="Adams T.M."/>
            <person name="Armitage A.D."/>
            <person name="Sobczyk M.K."/>
            <person name="Bates H.J."/>
            <person name="Dunwell J.M."/>
            <person name="Nellist C.F."/>
            <person name="Harrison R.J."/>
        </authorList>
    </citation>
    <scope>NUCLEOTIDE SEQUENCE [LARGE SCALE GENOMIC DNA]</scope>
    <source>
        <strain evidence="2 4">SCRP249</strain>
        <strain evidence="1 6">SCRP324</strain>
        <strain evidence="3 5">SCRP333</strain>
    </source>
</reference>
<accession>A0A6A3NLR4</accession>
<dbReference type="Proteomes" id="UP000429607">
    <property type="component" value="Unassembled WGS sequence"/>
</dbReference>
<sequence>MTDATTLTILKDALGDLSQYHSSGWFWHAVKDKGEWVALGKTQVYPCPGYRPNVNPRCYCNTPIKRHFLIIDKDENHHFVGSECVKLFGGHYKVCLGCQCR</sequence>
<dbReference type="EMBL" id="QXFV01000104">
    <property type="protein sequence ID" value="KAE9049875.1"/>
    <property type="molecule type" value="Genomic_DNA"/>
</dbReference>
<dbReference type="OrthoDB" id="10557866at2759"/>
<dbReference type="Proteomes" id="UP000434957">
    <property type="component" value="Unassembled WGS sequence"/>
</dbReference>
<evidence type="ECO:0000313" key="2">
    <source>
        <dbReference type="EMBL" id="KAE9049875.1"/>
    </source>
</evidence>
<evidence type="ECO:0000313" key="1">
    <source>
        <dbReference type="EMBL" id="KAE9044222.1"/>
    </source>
</evidence>
<dbReference type="Proteomes" id="UP000435112">
    <property type="component" value="Unassembled WGS sequence"/>
</dbReference>
<name>A0A6A3NLR4_9STRA</name>
<comment type="caution">
    <text evidence="1">The sequence shown here is derived from an EMBL/GenBank/DDBJ whole genome shotgun (WGS) entry which is preliminary data.</text>
</comment>